<dbReference type="PANTHER" id="PTHR37888">
    <property type="entry name" value="DNA-BINDING BROMODOMAIN-CONTAINING PROTEIN"/>
    <property type="match status" value="1"/>
</dbReference>
<dbReference type="CDD" id="cd00167">
    <property type="entry name" value="SANT"/>
    <property type="match status" value="1"/>
</dbReference>
<protein>
    <recommendedName>
        <fullName evidence="3">Myb-like domain-containing protein</fullName>
    </recommendedName>
</protein>
<comment type="caution">
    <text evidence="1">The sequence shown here is derived from an EMBL/GenBank/DDBJ whole genome shotgun (WGS) entry which is preliminary data.</text>
</comment>
<sequence length="167" mass="18386">MMQQKSSHPPIAPACNSNGGFDSNVSLTSSINSCFPHSSSSAASGINPWGTWEDLLLASAVLRHGMDNWTTVSCELQARAFLVPPSSFSAEACKVRFWILNGRFSSCNSGTIRDGKIPWFEEVRKLRVAQLKRELEHYDGSIGNSLFARQGRQKAAHEIVDSLVHHL</sequence>
<dbReference type="PANTHER" id="PTHR37888:SF11">
    <property type="entry name" value="DNA-BINDING BROMODOMAIN-CONTAINING PROTEIN"/>
    <property type="match status" value="1"/>
</dbReference>
<dbReference type="OrthoDB" id="1742084at2759"/>
<proteinExistence type="predicted"/>
<dbReference type="Proteomes" id="UP000886520">
    <property type="component" value="Chromosome 5"/>
</dbReference>
<evidence type="ECO:0000313" key="1">
    <source>
        <dbReference type="EMBL" id="KAI5079862.1"/>
    </source>
</evidence>
<gene>
    <name evidence="1" type="ORF">GOP47_0005341</name>
</gene>
<reference evidence="1 2" key="1">
    <citation type="submission" date="2021-01" db="EMBL/GenBank/DDBJ databases">
        <title>Adiantum capillus-veneris genome.</title>
        <authorList>
            <person name="Fang Y."/>
            <person name="Liao Q."/>
        </authorList>
    </citation>
    <scope>NUCLEOTIDE SEQUENCE [LARGE SCALE GENOMIC DNA]</scope>
    <source>
        <strain evidence="1">H3</strain>
        <tissue evidence="1">Leaf</tissue>
    </source>
</reference>
<keyword evidence="2" id="KW-1185">Reference proteome</keyword>
<evidence type="ECO:0008006" key="3">
    <source>
        <dbReference type="Google" id="ProtNLM"/>
    </source>
</evidence>
<dbReference type="AlphaFoldDB" id="A0A9D4V5M7"/>
<accession>A0A9D4V5M7</accession>
<organism evidence="1 2">
    <name type="scientific">Adiantum capillus-veneris</name>
    <name type="common">Maidenhair fern</name>
    <dbReference type="NCBI Taxonomy" id="13818"/>
    <lineage>
        <taxon>Eukaryota</taxon>
        <taxon>Viridiplantae</taxon>
        <taxon>Streptophyta</taxon>
        <taxon>Embryophyta</taxon>
        <taxon>Tracheophyta</taxon>
        <taxon>Polypodiopsida</taxon>
        <taxon>Polypodiidae</taxon>
        <taxon>Polypodiales</taxon>
        <taxon>Pteridineae</taxon>
        <taxon>Pteridaceae</taxon>
        <taxon>Vittarioideae</taxon>
        <taxon>Adiantum</taxon>
    </lineage>
</organism>
<dbReference type="InterPro" id="IPR001005">
    <property type="entry name" value="SANT/Myb"/>
</dbReference>
<name>A0A9D4V5M7_ADICA</name>
<evidence type="ECO:0000313" key="2">
    <source>
        <dbReference type="Proteomes" id="UP000886520"/>
    </source>
</evidence>
<dbReference type="EMBL" id="JABFUD020000005">
    <property type="protein sequence ID" value="KAI5079862.1"/>
    <property type="molecule type" value="Genomic_DNA"/>
</dbReference>